<proteinExistence type="predicted"/>
<name>C7J2I8_ORYSJ</name>
<organism evidence="2 3">
    <name type="scientific">Oryza sativa subsp. japonica</name>
    <name type="common">Rice</name>
    <dbReference type="NCBI Taxonomy" id="39947"/>
    <lineage>
        <taxon>Eukaryota</taxon>
        <taxon>Viridiplantae</taxon>
        <taxon>Streptophyta</taxon>
        <taxon>Embryophyta</taxon>
        <taxon>Tracheophyta</taxon>
        <taxon>Spermatophyta</taxon>
        <taxon>Magnoliopsida</taxon>
        <taxon>Liliopsida</taxon>
        <taxon>Poales</taxon>
        <taxon>Poaceae</taxon>
        <taxon>BOP clade</taxon>
        <taxon>Oryzoideae</taxon>
        <taxon>Oryzeae</taxon>
        <taxon>Oryzinae</taxon>
        <taxon>Oryza</taxon>
        <taxon>Oryza sativa</taxon>
    </lineage>
</organism>
<feature type="compositionally biased region" description="Polar residues" evidence="1">
    <location>
        <begin position="1"/>
        <end position="18"/>
    </location>
</feature>
<reference evidence="2 3" key="1">
    <citation type="journal article" date="2005" name="Nature">
        <title>The map-based sequence of the rice genome.</title>
        <authorList>
            <consortium name="International rice genome sequencing project (IRGSP)"/>
            <person name="Matsumoto T."/>
            <person name="Wu J."/>
            <person name="Kanamori H."/>
            <person name="Katayose Y."/>
            <person name="Fujisawa M."/>
            <person name="Namiki N."/>
            <person name="Mizuno H."/>
            <person name="Yamamoto K."/>
            <person name="Antonio B.A."/>
            <person name="Baba T."/>
            <person name="Sakata K."/>
            <person name="Nagamura Y."/>
            <person name="Aoki H."/>
            <person name="Arikawa K."/>
            <person name="Arita K."/>
            <person name="Bito T."/>
            <person name="Chiden Y."/>
            <person name="Fujitsuka N."/>
            <person name="Fukunaka R."/>
            <person name="Hamada M."/>
            <person name="Harada C."/>
            <person name="Hayashi A."/>
            <person name="Hijishita S."/>
            <person name="Honda M."/>
            <person name="Hosokawa S."/>
            <person name="Ichikawa Y."/>
            <person name="Idonuma A."/>
            <person name="Iijima M."/>
            <person name="Ikeda M."/>
            <person name="Ikeno M."/>
            <person name="Ito K."/>
            <person name="Ito S."/>
            <person name="Ito T."/>
            <person name="Ito Y."/>
            <person name="Ito Y."/>
            <person name="Iwabuchi A."/>
            <person name="Kamiya K."/>
            <person name="Karasawa W."/>
            <person name="Kurita K."/>
            <person name="Katagiri S."/>
            <person name="Kikuta A."/>
            <person name="Kobayashi H."/>
            <person name="Kobayashi N."/>
            <person name="Machita K."/>
            <person name="Maehara T."/>
            <person name="Masukawa M."/>
            <person name="Mizubayashi T."/>
            <person name="Mukai Y."/>
            <person name="Nagasaki H."/>
            <person name="Nagata Y."/>
            <person name="Naito S."/>
            <person name="Nakashima M."/>
            <person name="Nakama Y."/>
            <person name="Nakamichi Y."/>
            <person name="Nakamura M."/>
            <person name="Meguro A."/>
            <person name="Negishi M."/>
            <person name="Ohta I."/>
            <person name="Ohta T."/>
            <person name="Okamoto M."/>
            <person name="Ono N."/>
            <person name="Saji S."/>
            <person name="Sakaguchi M."/>
            <person name="Sakai K."/>
            <person name="Shibata M."/>
            <person name="Shimokawa T."/>
            <person name="Song J."/>
            <person name="Takazaki Y."/>
            <person name="Terasawa K."/>
            <person name="Tsugane M."/>
            <person name="Tsuji K."/>
            <person name="Ueda S."/>
            <person name="Waki K."/>
            <person name="Yamagata H."/>
            <person name="Yamamoto M."/>
            <person name="Yamamoto S."/>
            <person name="Yamane H."/>
            <person name="Yoshiki S."/>
            <person name="Yoshihara R."/>
            <person name="Yukawa K."/>
            <person name="Zhong H."/>
            <person name="Yano M."/>
            <person name="Yuan Q."/>
            <person name="Ouyang S."/>
            <person name="Liu J."/>
            <person name="Jones K.M."/>
            <person name="Gansberger K."/>
            <person name="Moffat K."/>
            <person name="Hill J."/>
            <person name="Bera J."/>
            <person name="Fadrosh D."/>
            <person name="Jin S."/>
            <person name="Johri S."/>
            <person name="Kim M."/>
            <person name="Overton L."/>
            <person name="Reardon M."/>
            <person name="Tsitrin T."/>
            <person name="Vuong H."/>
            <person name="Weaver B."/>
            <person name="Ciecko A."/>
            <person name="Tallon L."/>
            <person name="Jackson J."/>
            <person name="Pai G."/>
            <person name="Aken S.V."/>
            <person name="Utterback T."/>
            <person name="Reidmuller S."/>
            <person name="Feldblyum T."/>
            <person name="Hsiao J."/>
            <person name="Zismann V."/>
            <person name="Iobst S."/>
            <person name="de Vazeille A.R."/>
            <person name="Buell C.R."/>
            <person name="Ying K."/>
            <person name="Li Y."/>
            <person name="Lu T."/>
            <person name="Huang Y."/>
            <person name="Zhao Q."/>
            <person name="Feng Q."/>
            <person name="Zhang L."/>
            <person name="Zhu J."/>
            <person name="Weng Q."/>
            <person name="Mu J."/>
            <person name="Lu Y."/>
            <person name="Fan D."/>
            <person name="Liu Y."/>
            <person name="Guan J."/>
            <person name="Zhang Y."/>
            <person name="Yu S."/>
            <person name="Liu X."/>
            <person name="Zhang Y."/>
            <person name="Hong G."/>
            <person name="Han B."/>
            <person name="Choisne N."/>
            <person name="Demange N."/>
            <person name="Orjeda G."/>
            <person name="Samain S."/>
            <person name="Cattolico L."/>
            <person name="Pelletier E."/>
            <person name="Couloux A."/>
            <person name="Segurens B."/>
            <person name="Wincker P."/>
            <person name="D'Hont A."/>
            <person name="Scarpelli C."/>
            <person name="Weissenbach J."/>
            <person name="Salanoubat M."/>
            <person name="Quetier F."/>
            <person name="Yu Y."/>
            <person name="Kim H.R."/>
            <person name="Rambo T."/>
            <person name="Currie J."/>
            <person name="Collura K."/>
            <person name="Luo M."/>
            <person name="Yang T."/>
            <person name="Ammiraju J.S.S."/>
            <person name="Engler F."/>
            <person name="Soderlund C."/>
            <person name="Wing R.A."/>
            <person name="Palmer L.E."/>
            <person name="de la Bastide M."/>
            <person name="Spiegel L."/>
            <person name="Nascimento L."/>
            <person name="Zutavern T."/>
            <person name="O'Shaughnessy A."/>
            <person name="Dike S."/>
            <person name="Dedhia N."/>
            <person name="Preston R."/>
            <person name="Balija V."/>
            <person name="McCombie W.R."/>
            <person name="Chow T."/>
            <person name="Chen H."/>
            <person name="Chung M."/>
            <person name="Chen C."/>
            <person name="Shaw J."/>
            <person name="Wu H."/>
            <person name="Hsiao K."/>
            <person name="Chao Y."/>
            <person name="Chu M."/>
            <person name="Cheng C."/>
            <person name="Hour A."/>
            <person name="Lee P."/>
            <person name="Lin S."/>
            <person name="Lin Y."/>
            <person name="Liou J."/>
            <person name="Liu S."/>
            <person name="Hsing Y."/>
            <person name="Raghuvanshi S."/>
            <person name="Mohanty A."/>
            <person name="Bharti A.K."/>
            <person name="Gaur A."/>
            <person name="Gupta V."/>
            <person name="Kumar D."/>
            <person name="Ravi V."/>
            <person name="Vij S."/>
            <person name="Kapur A."/>
            <person name="Khurana P."/>
            <person name="Khurana P."/>
            <person name="Khurana J.P."/>
            <person name="Tyagi A.K."/>
            <person name="Gaikwad K."/>
            <person name="Singh A."/>
            <person name="Dalal V."/>
            <person name="Srivastava S."/>
            <person name="Dixit A."/>
            <person name="Pal A.K."/>
            <person name="Ghazi I.A."/>
            <person name="Yadav M."/>
            <person name="Pandit A."/>
            <person name="Bhargava A."/>
            <person name="Sureshbabu K."/>
            <person name="Batra K."/>
            <person name="Sharma T.R."/>
            <person name="Mohapatra T."/>
            <person name="Singh N.K."/>
            <person name="Messing J."/>
            <person name="Nelson A.B."/>
            <person name="Fuks G."/>
            <person name="Kavchok S."/>
            <person name="Keizer G."/>
            <person name="Linton E."/>
            <person name="Llaca V."/>
            <person name="Song R."/>
            <person name="Tanyolac B."/>
            <person name="Young S."/>
            <person name="Ho-Il K."/>
            <person name="Hahn J.H."/>
            <person name="Sangsakoo G."/>
            <person name="Vanavichit A."/>
            <person name="de Mattos Luiz.A.T."/>
            <person name="Zimmer P.D."/>
            <person name="Malone G."/>
            <person name="Dellagostin O."/>
            <person name="de Oliveira A.C."/>
            <person name="Bevan M."/>
            <person name="Bancroft I."/>
            <person name="Minx P."/>
            <person name="Cordum H."/>
            <person name="Wilson R."/>
            <person name="Cheng Z."/>
            <person name="Jin W."/>
            <person name="Jiang J."/>
            <person name="Leong S.A."/>
            <person name="Iwama H."/>
            <person name="Gojobori T."/>
            <person name="Itoh T."/>
            <person name="Niimura Y."/>
            <person name="Fujii Y."/>
            <person name="Habara T."/>
            <person name="Sakai H."/>
            <person name="Sato Y."/>
            <person name="Wilson G."/>
            <person name="Kumar K."/>
            <person name="McCouch S."/>
            <person name="Juretic N."/>
            <person name="Hoen D."/>
            <person name="Wright S."/>
            <person name="Bruskiewich R."/>
            <person name="Bureau T."/>
            <person name="Miyao A."/>
            <person name="Hirochika H."/>
            <person name="Nishikawa T."/>
            <person name="Kadowaki K."/>
            <person name="Sugiura M."/>
            <person name="Burr B."/>
            <person name="Sasaki T."/>
        </authorList>
    </citation>
    <scope>NUCLEOTIDE SEQUENCE [LARGE SCALE GENOMIC DNA]</scope>
    <source>
        <strain evidence="3">cv. Nipponbare</strain>
    </source>
</reference>
<reference evidence="3" key="2">
    <citation type="journal article" date="2008" name="Nucleic Acids Res.">
        <title>The rice annotation project database (RAP-DB): 2008 update.</title>
        <authorList>
            <consortium name="The rice annotation project (RAP)"/>
        </authorList>
    </citation>
    <scope>GENOME REANNOTATION</scope>
    <source>
        <strain evidence="3">cv. Nipponbare</strain>
    </source>
</reference>
<evidence type="ECO:0000256" key="1">
    <source>
        <dbReference type="SAM" id="MobiDB-lite"/>
    </source>
</evidence>
<dbReference type="AlphaFoldDB" id="C7J2I8"/>
<feature type="region of interest" description="Disordered" evidence="1">
    <location>
        <begin position="1"/>
        <end position="26"/>
    </location>
</feature>
<accession>C7J2I8</accession>
<dbReference type="Proteomes" id="UP000000763">
    <property type="component" value="Chromosome 5"/>
</dbReference>
<evidence type="ECO:0000313" key="2">
    <source>
        <dbReference type="EMBL" id="BAH93181.1"/>
    </source>
</evidence>
<gene>
    <name evidence="2" type="ordered locus">Os05g0452700</name>
</gene>
<evidence type="ECO:0000313" key="3">
    <source>
        <dbReference type="Proteomes" id="UP000000763"/>
    </source>
</evidence>
<dbReference type="EMBL" id="AP008211">
    <property type="protein sequence ID" value="BAH93181.1"/>
    <property type="molecule type" value="Genomic_DNA"/>
</dbReference>
<protein>
    <submittedName>
        <fullName evidence="2">Os05g0452700 protein</fullName>
    </submittedName>
</protein>
<dbReference type="KEGG" id="dosa:Os05g0452700"/>
<sequence length="97" mass="10916">MSRNKMSISSKQKQNQAMSKPGPVIRVMKRSPEKSQCCLTADIARSGYSALHIVEKICPAPSHFIFASVKRTCLLTRGSYFLNSSFSVIRRGFLRFT</sequence>